<evidence type="ECO:0000259" key="5">
    <source>
        <dbReference type="PROSITE" id="PS51845"/>
    </source>
</evidence>
<evidence type="ECO:0000313" key="6">
    <source>
        <dbReference type="EMBL" id="CAI4000833.1"/>
    </source>
</evidence>
<reference evidence="6" key="1">
    <citation type="submission" date="2022-10" db="EMBL/GenBank/DDBJ databases">
        <authorList>
            <person name="Chen Y."/>
            <person name="Dougan E. K."/>
            <person name="Chan C."/>
            <person name="Rhodes N."/>
            <person name="Thang M."/>
        </authorList>
    </citation>
    <scope>NUCLEOTIDE SEQUENCE</scope>
</reference>
<proteinExistence type="predicted"/>
<sequence>MSKALQEDSKARVKVLGSLLHTADISNPMKPWDICAYLADRCLEEFFAQGDQEKELGIPVQMLNDREKVNRCTSQVGFIEFVITPLAEQMVIIFPTLSFLTRNLSLNVELWAELWKNSFDPPTEDYEKLMARVNKVVSRCRAAGPWEEEAPMRQSSAQSLLSGSESVVTEH</sequence>
<comment type="caution">
    <text evidence="6">The sequence shown here is derived from an EMBL/GenBank/DDBJ whole genome shotgun (WGS) entry which is preliminary data.</text>
</comment>
<dbReference type="InterPro" id="IPR036971">
    <property type="entry name" value="PDEase_catalytic_dom_sf"/>
</dbReference>
<evidence type="ECO:0000256" key="3">
    <source>
        <dbReference type="PIRSR" id="PIRSR623088-3"/>
    </source>
</evidence>
<dbReference type="PANTHER" id="PTHR11347">
    <property type="entry name" value="CYCLIC NUCLEOTIDE PHOSPHODIESTERASE"/>
    <property type="match status" value="1"/>
</dbReference>
<dbReference type="PROSITE" id="PS51845">
    <property type="entry name" value="PDEASE_I_2"/>
    <property type="match status" value="1"/>
</dbReference>
<dbReference type="SUPFAM" id="SSF109604">
    <property type="entry name" value="HD-domain/PDEase-like"/>
    <property type="match status" value="1"/>
</dbReference>
<dbReference type="GO" id="GO:0046872">
    <property type="term" value="F:metal ion binding"/>
    <property type="evidence" value="ECO:0007669"/>
    <property type="project" value="UniProtKB-KW"/>
</dbReference>
<keyword evidence="8" id="KW-1185">Reference proteome</keyword>
<organism evidence="6">
    <name type="scientific">Cladocopium goreaui</name>
    <dbReference type="NCBI Taxonomy" id="2562237"/>
    <lineage>
        <taxon>Eukaryota</taxon>
        <taxon>Sar</taxon>
        <taxon>Alveolata</taxon>
        <taxon>Dinophyceae</taxon>
        <taxon>Suessiales</taxon>
        <taxon>Symbiodiniaceae</taxon>
        <taxon>Cladocopium</taxon>
    </lineage>
</organism>
<dbReference type="InterPro" id="IPR023088">
    <property type="entry name" value="PDEase"/>
</dbReference>
<name>A0A9P1G5J7_9DINO</name>
<dbReference type="GO" id="GO:0007165">
    <property type="term" value="P:signal transduction"/>
    <property type="evidence" value="ECO:0007669"/>
    <property type="project" value="InterPro"/>
</dbReference>
<evidence type="ECO:0000256" key="2">
    <source>
        <dbReference type="ARBA" id="ARBA00022801"/>
    </source>
</evidence>
<dbReference type="PRINTS" id="PR00387">
    <property type="entry name" value="PDIESTERASE1"/>
</dbReference>
<accession>A0A9P1G5J7</accession>
<evidence type="ECO:0000256" key="1">
    <source>
        <dbReference type="ARBA" id="ARBA00022723"/>
    </source>
</evidence>
<dbReference type="OrthoDB" id="189220at2759"/>
<evidence type="ECO:0000313" key="8">
    <source>
        <dbReference type="Proteomes" id="UP001152797"/>
    </source>
</evidence>
<keyword evidence="1 3" id="KW-0479">Metal-binding</keyword>
<dbReference type="EMBL" id="CAMXCT030002846">
    <property type="protein sequence ID" value="CAL4788145.1"/>
    <property type="molecule type" value="Genomic_DNA"/>
</dbReference>
<dbReference type="EMBL" id="CAMXCT010002846">
    <property type="protein sequence ID" value="CAI4000833.1"/>
    <property type="molecule type" value="Genomic_DNA"/>
</dbReference>
<gene>
    <name evidence="6" type="ORF">C1SCF055_LOCUS26923</name>
</gene>
<dbReference type="EMBL" id="CAMXCT020002846">
    <property type="protein sequence ID" value="CAL1154208.1"/>
    <property type="molecule type" value="Genomic_DNA"/>
</dbReference>
<feature type="domain" description="PDEase" evidence="5">
    <location>
        <begin position="1"/>
        <end position="118"/>
    </location>
</feature>
<feature type="region of interest" description="Disordered" evidence="4">
    <location>
        <begin position="148"/>
        <end position="171"/>
    </location>
</feature>
<evidence type="ECO:0000256" key="4">
    <source>
        <dbReference type="SAM" id="MobiDB-lite"/>
    </source>
</evidence>
<dbReference type="InterPro" id="IPR002073">
    <property type="entry name" value="PDEase_catalytic_dom"/>
</dbReference>
<dbReference type="AlphaFoldDB" id="A0A9P1G5J7"/>
<evidence type="ECO:0000313" key="7">
    <source>
        <dbReference type="EMBL" id="CAL4788145.1"/>
    </source>
</evidence>
<feature type="binding site" evidence="3">
    <location>
        <position position="24"/>
    </location>
    <ligand>
        <name>Zn(2+)</name>
        <dbReference type="ChEBI" id="CHEBI:29105"/>
        <label>1</label>
    </ligand>
</feature>
<dbReference type="GO" id="GO:0004114">
    <property type="term" value="F:3',5'-cyclic-nucleotide phosphodiesterase activity"/>
    <property type="evidence" value="ECO:0007669"/>
    <property type="project" value="InterPro"/>
</dbReference>
<keyword evidence="2" id="KW-0378">Hydrolase</keyword>
<dbReference type="Proteomes" id="UP001152797">
    <property type="component" value="Unassembled WGS sequence"/>
</dbReference>
<protein>
    <submittedName>
        <fullName evidence="7">PDEase domain-containing protein</fullName>
    </submittedName>
</protein>
<dbReference type="Gene3D" id="1.10.1300.10">
    <property type="entry name" value="3'5'-cyclic nucleotide phosphodiesterase, catalytic domain"/>
    <property type="match status" value="1"/>
</dbReference>
<reference evidence="7 8" key="2">
    <citation type="submission" date="2024-05" db="EMBL/GenBank/DDBJ databases">
        <authorList>
            <person name="Chen Y."/>
            <person name="Shah S."/>
            <person name="Dougan E. K."/>
            <person name="Thang M."/>
            <person name="Chan C."/>
        </authorList>
    </citation>
    <scope>NUCLEOTIDE SEQUENCE [LARGE SCALE GENOMIC DNA]</scope>
</reference>
<feature type="compositionally biased region" description="Low complexity" evidence="4">
    <location>
        <begin position="154"/>
        <end position="171"/>
    </location>
</feature>
<dbReference type="Pfam" id="PF00233">
    <property type="entry name" value="PDEase_I"/>
    <property type="match status" value="1"/>
</dbReference>